<dbReference type="AlphaFoldDB" id="A0A8J8NCT7"/>
<evidence type="ECO:0000313" key="1">
    <source>
        <dbReference type="EMBL" id="TNV72772.1"/>
    </source>
</evidence>
<dbReference type="Proteomes" id="UP000785679">
    <property type="component" value="Unassembled WGS sequence"/>
</dbReference>
<proteinExistence type="predicted"/>
<keyword evidence="2" id="KW-1185">Reference proteome</keyword>
<evidence type="ECO:0000313" key="2">
    <source>
        <dbReference type="Proteomes" id="UP000785679"/>
    </source>
</evidence>
<name>A0A8J8NCT7_HALGN</name>
<protein>
    <submittedName>
        <fullName evidence="1">Uncharacterized protein</fullName>
    </submittedName>
</protein>
<dbReference type="EMBL" id="RRYP01021026">
    <property type="protein sequence ID" value="TNV72772.1"/>
    <property type="molecule type" value="Genomic_DNA"/>
</dbReference>
<comment type="caution">
    <text evidence="1">The sequence shown here is derived from an EMBL/GenBank/DDBJ whole genome shotgun (WGS) entry which is preliminary data.</text>
</comment>
<accession>A0A8J8NCT7</accession>
<sequence>MSKEDTSDYREYRKAFILNIKGRRLGESMQNMVMIYQIQALKLLLTSWIVIKTLKRSVEFLKMLSRNWINTELARNACHNGRLSVRGRGSAELIL</sequence>
<gene>
    <name evidence="1" type="ORF">FGO68_gene17552</name>
</gene>
<organism evidence="1 2">
    <name type="scientific">Halteria grandinella</name>
    <dbReference type="NCBI Taxonomy" id="5974"/>
    <lineage>
        <taxon>Eukaryota</taxon>
        <taxon>Sar</taxon>
        <taxon>Alveolata</taxon>
        <taxon>Ciliophora</taxon>
        <taxon>Intramacronucleata</taxon>
        <taxon>Spirotrichea</taxon>
        <taxon>Stichotrichia</taxon>
        <taxon>Sporadotrichida</taxon>
        <taxon>Halteriidae</taxon>
        <taxon>Halteria</taxon>
    </lineage>
</organism>
<reference evidence="1" key="1">
    <citation type="submission" date="2019-06" db="EMBL/GenBank/DDBJ databases">
        <authorList>
            <person name="Zheng W."/>
        </authorList>
    </citation>
    <scope>NUCLEOTIDE SEQUENCE</scope>
    <source>
        <strain evidence="1">QDHG01</strain>
    </source>
</reference>